<keyword evidence="8" id="KW-1185">Reference proteome</keyword>
<evidence type="ECO:0000259" key="6">
    <source>
        <dbReference type="PROSITE" id="PS50002"/>
    </source>
</evidence>
<keyword evidence="3" id="KW-0963">Cytoplasm</keyword>
<evidence type="ECO:0000256" key="1">
    <source>
        <dbReference type="ARBA" id="ARBA00004496"/>
    </source>
</evidence>
<feature type="compositionally biased region" description="Polar residues" evidence="5">
    <location>
        <begin position="25"/>
        <end position="48"/>
    </location>
</feature>
<dbReference type="SUPFAM" id="SSF50044">
    <property type="entry name" value="SH3-domain"/>
    <property type="match status" value="1"/>
</dbReference>
<dbReference type="InterPro" id="IPR046982">
    <property type="entry name" value="BIN3/RVS161-like"/>
</dbReference>
<name>A0AAW0G183_9APHY</name>
<dbReference type="GO" id="GO:0031097">
    <property type="term" value="C:medial cortex"/>
    <property type="evidence" value="ECO:0007669"/>
    <property type="project" value="TreeGrafter"/>
</dbReference>
<feature type="compositionally biased region" description="Low complexity" evidence="5">
    <location>
        <begin position="1"/>
        <end position="16"/>
    </location>
</feature>
<dbReference type="GO" id="GO:0006897">
    <property type="term" value="P:endocytosis"/>
    <property type="evidence" value="ECO:0007669"/>
    <property type="project" value="InterPro"/>
</dbReference>
<dbReference type="GO" id="GO:0097320">
    <property type="term" value="P:plasma membrane tubulation"/>
    <property type="evidence" value="ECO:0007669"/>
    <property type="project" value="TreeGrafter"/>
</dbReference>
<dbReference type="GO" id="GO:0015629">
    <property type="term" value="C:actin cytoskeleton"/>
    <property type="evidence" value="ECO:0007669"/>
    <property type="project" value="TreeGrafter"/>
</dbReference>
<dbReference type="PROSITE" id="PS50002">
    <property type="entry name" value="SH3"/>
    <property type="match status" value="1"/>
</dbReference>
<evidence type="ECO:0000256" key="4">
    <source>
        <dbReference type="PROSITE-ProRule" id="PRU00192"/>
    </source>
</evidence>
<dbReference type="Pfam" id="PF00018">
    <property type="entry name" value="SH3_1"/>
    <property type="match status" value="1"/>
</dbReference>
<dbReference type="Proteomes" id="UP001385951">
    <property type="component" value="Unassembled WGS sequence"/>
</dbReference>
<dbReference type="AlphaFoldDB" id="A0AAW0G183"/>
<dbReference type="PANTHER" id="PTHR47174:SF3">
    <property type="entry name" value="BRIDGING INTEGRATOR 3"/>
    <property type="match status" value="1"/>
</dbReference>
<gene>
    <name evidence="7" type="ORF">QCA50_009857</name>
</gene>
<evidence type="ECO:0000256" key="5">
    <source>
        <dbReference type="SAM" id="MobiDB-lite"/>
    </source>
</evidence>
<evidence type="ECO:0000256" key="3">
    <source>
        <dbReference type="ARBA" id="ARBA00022490"/>
    </source>
</evidence>
<accession>A0AAW0G183</accession>
<evidence type="ECO:0000313" key="8">
    <source>
        <dbReference type="Proteomes" id="UP001385951"/>
    </source>
</evidence>
<dbReference type="CDD" id="cd00174">
    <property type="entry name" value="SH3"/>
    <property type="match status" value="1"/>
</dbReference>
<organism evidence="7 8">
    <name type="scientific">Cerrena zonata</name>
    <dbReference type="NCBI Taxonomy" id="2478898"/>
    <lineage>
        <taxon>Eukaryota</taxon>
        <taxon>Fungi</taxon>
        <taxon>Dikarya</taxon>
        <taxon>Basidiomycota</taxon>
        <taxon>Agaricomycotina</taxon>
        <taxon>Agaricomycetes</taxon>
        <taxon>Polyporales</taxon>
        <taxon>Cerrenaceae</taxon>
        <taxon>Cerrena</taxon>
    </lineage>
</organism>
<dbReference type="GO" id="GO:0043332">
    <property type="term" value="C:mating projection tip"/>
    <property type="evidence" value="ECO:0007669"/>
    <property type="project" value="TreeGrafter"/>
</dbReference>
<dbReference type="InterPro" id="IPR001452">
    <property type="entry name" value="SH3_domain"/>
</dbReference>
<comment type="caution">
    <text evidence="7">The sequence shown here is derived from an EMBL/GenBank/DDBJ whole genome shotgun (WGS) entry which is preliminary data.</text>
</comment>
<feature type="domain" description="SH3" evidence="6">
    <location>
        <begin position="77"/>
        <end position="148"/>
    </location>
</feature>
<feature type="region of interest" description="Disordered" evidence="5">
    <location>
        <begin position="1"/>
        <end position="71"/>
    </location>
</feature>
<dbReference type="Gene3D" id="2.30.30.40">
    <property type="entry name" value="SH3 Domains"/>
    <property type="match status" value="1"/>
</dbReference>
<dbReference type="PANTHER" id="PTHR47174">
    <property type="entry name" value="BRIDGING INTEGRATOR 3"/>
    <property type="match status" value="1"/>
</dbReference>
<comment type="subcellular location">
    <subcellularLocation>
        <location evidence="1">Cytoplasm</location>
    </subcellularLocation>
</comment>
<sequence>MANHNAGTNTSATTTGTGPGEQLPAYTSGQYSGYQPDQKATYQPPQYGTQSASASTVTSPVTGYSSPLSAPAIPAYGASQTCTALYDYTAQAQGDLTFTAGSVIEIIDRTSDANGWWTVPQFTSRHEIACSRSINGPNPVSHLQVHHRQSTISNLLTNGYPHRLIYL</sequence>
<dbReference type="GO" id="GO:0051666">
    <property type="term" value="P:actin cortical patch localization"/>
    <property type="evidence" value="ECO:0007669"/>
    <property type="project" value="InterPro"/>
</dbReference>
<feature type="compositionally biased region" description="Low complexity" evidence="5">
    <location>
        <begin position="49"/>
        <end position="62"/>
    </location>
</feature>
<evidence type="ECO:0000256" key="2">
    <source>
        <dbReference type="ARBA" id="ARBA00022443"/>
    </source>
</evidence>
<dbReference type="GO" id="GO:1990528">
    <property type="term" value="C:Rvs161p-Rvs167p complex"/>
    <property type="evidence" value="ECO:0007669"/>
    <property type="project" value="TreeGrafter"/>
</dbReference>
<keyword evidence="2 4" id="KW-0728">SH3 domain</keyword>
<protein>
    <recommendedName>
        <fullName evidence="6">SH3 domain-containing protein</fullName>
    </recommendedName>
</protein>
<evidence type="ECO:0000313" key="7">
    <source>
        <dbReference type="EMBL" id="KAK7686786.1"/>
    </source>
</evidence>
<dbReference type="EMBL" id="JASBNA010000015">
    <property type="protein sequence ID" value="KAK7686786.1"/>
    <property type="molecule type" value="Genomic_DNA"/>
</dbReference>
<dbReference type="InterPro" id="IPR036028">
    <property type="entry name" value="SH3-like_dom_sf"/>
</dbReference>
<proteinExistence type="predicted"/>
<reference evidence="7 8" key="1">
    <citation type="submission" date="2022-09" db="EMBL/GenBank/DDBJ databases">
        <authorList>
            <person name="Palmer J.M."/>
        </authorList>
    </citation>
    <scope>NUCLEOTIDE SEQUENCE [LARGE SCALE GENOMIC DNA]</scope>
    <source>
        <strain evidence="7 8">DSM 7382</strain>
    </source>
</reference>
<dbReference type="GO" id="GO:0008289">
    <property type="term" value="F:lipid binding"/>
    <property type="evidence" value="ECO:0007669"/>
    <property type="project" value="TreeGrafter"/>
</dbReference>